<gene>
    <name evidence="1" type="ORF">E2C01_056853</name>
</gene>
<evidence type="ECO:0000313" key="1">
    <source>
        <dbReference type="EMBL" id="MPC62763.1"/>
    </source>
</evidence>
<proteinExistence type="predicted"/>
<protein>
    <submittedName>
        <fullName evidence="1">Uncharacterized protein</fullName>
    </submittedName>
</protein>
<dbReference type="AlphaFoldDB" id="A0A5B7GYI9"/>
<sequence length="105" mass="12776">MFFCSPCISLWWIICNYNFSLLQNFCFDCYSHYFHFVLTILHILHKYIIMNHYKHSSSPFILPVSPAIISLLFKVDMDPYSQFCFKDAHYIWHFLFQIIPNFQYA</sequence>
<keyword evidence="2" id="KW-1185">Reference proteome</keyword>
<organism evidence="1 2">
    <name type="scientific">Portunus trituberculatus</name>
    <name type="common">Swimming crab</name>
    <name type="synonym">Neptunus trituberculatus</name>
    <dbReference type="NCBI Taxonomy" id="210409"/>
    <lineage>
        <taxon>Eukaryota</taxon>
        <taxon>Metazoa</taxon>
        <taxon>Ecdysozoa</taxon>
        <taxon>Arthropoda</taxon>
        <taxon>Crustacea</taxon>
        <taxon>Multicrustacea</taxon>
        <taxon>Malacostraca</taxon>
        <taxon>Eumalacostraca</taxon>
        <taxon>Eucarida</taxon>
        <taxon>Decapoda</taxon>
        <taxon>Pleocyemata</taxon>
        <taxon>Brachyura</taxon>
        <taxon>Eubrachyura</taxon>
        <taxon>Portunoidea</taxon>
        <taxon>Portunidae</taxon>
        <taxon>Portuninae</taxon>
        <taxon>Portunus</taxon>
    </lineage>
</organism>
<evidence type="ECO:0000313" key="2">
    <source>
        <dbReference type="Proteomes" id="UP000324222"/>
    </source>
</evidence>
<accession>A0A5B7GYI9</accession>
<name>A0A5B7GYI9_PORTR</name>
<dbReference type="Proteomes" id="UP000324222">
    <property type="component" value="Unassembled WGS sequence"/>
</dbReference>
<dbReference type="EMBL" id="VSRR010020038">
    <property type="protein sequence ID" value="MPC62763.1"/>
    <property type="molecule type" value="Genomic_DNA"/>
</dbReference>
<reference evidence="1 2" key="1">
    <citation type="submission" date="2019-05" db="EMBL/GenBank/DDBJ databases">
        <title>Another draft genome of Portunus trituberculatus and its Hox gene families provides insights of decapod evolution.</title>
        <authorList>
            <person name="Jeong J.-H."/>
            <person name="Song I."/>
            <person name="Kim S."/>
            <person name="Choi T."/>
            <person name="Kim D."/>
            <person name="Ryu S."/>
            <person name="Kim W."/>
        </authorList>
    </citation>
    <scope>NUCLEOTIDE SEQUENCE [LARGE SCALE GENOMIC DNA]</scope>
    <source>
        <tissue evidence="1">Muscle</tissue>
    </source>
</reference>
<comment type="caution">
    <text evidence="1">The sequence shown here is derived from an EMBL/GenBank/DDBJ whole genome shotgun (WGS) entry which is preliminary data.</text>
</comment>